<dbReference type="PANTHER" id="PTHR42986">
    <property type="entry name" value="BENZALDEHYDE DEHYDROGENASE YFMT"/>
    <property type="match status" value="1"/>
</dbReference>
<evidence type="ECO:0000256" key="3">
    <source>
        <dbReference type="ARBA" id="ARBA00023027"/>
    </source>
</evidence>
<dbReference type="Gene3D" id="3.40.605.10">
    <property type="entry name" value="Aldehyde Dehydrogenase, Chain A, domain 1"/>
    <property type="match status" value="1"/>
</dbReference>
<proteinExistence type="inferred from homology"/>
<dbReference type="AlphaFoldDB" id="A0AAU3GVQ4"/>
<dbReference type="InterPro" id="IPR016162">
    <property type="entry name" value="Ald_DH_N"/>
</dbReference>
<feature type="active site" evidence="4">
    <location>
        <position position="247"/>
    </location>
</feature>
<dbReference type="FunFam" id="3.40.309.10:FF:000009">
    <property type="entry name" value="Aldehyde dehydrogenase A"/>
    <property type="match status" value="1"/>
</dbReference>
<dbReference type="GO" id="GO:0016620">
    <property type="term" value="F:oxidoreductase activity, acting on the aldehyde or oxo group of donors, NAD or NADP as acceptor"/>
    <property type="evidence" value="ECO:0007669"/>
    <property type="project" value="InterPro"/>
</dbReference>
<organism evidence="7">
    <name type="scientific">Streptomyces sp. NBC_01401</name>
    <dbReference type="NCBI Taxonomy" id="2903854"/>
    <lineage>
        <taxon>Bacteria</taxon>
        <taxon>Bacillati</taxon>
        <taxon>Actinomycetota</taxon>
        <taxon>Actinomycetes</taxon>
        <taxon>Kitasatosporales</taxon>
        <taxon>Streptomycetaceae</taxon>
        <taxon>Streptomyces</taxon>
    </lineage>
</organism>
<keyword evidence="2 5" id="KW-0560">Oxidoreductase</keyword>
<reference evidence="7" key="1">
    <citation type="submission" date="2022-10" db="EMBL/GenBank/DDBJ databases">
        <title>The complete genomes of actinobacterial strains from the NBC collection.</title>
        <authorList>
            <person name="Joergensen T.S."/>
            <person name="Alvarez Arevalo M."/>
            <person name="Sterndorff E.B."/>
            <person name="Faurdal D."/>
            <person name="Vuksanovic O."/>
            <person name="Mourched A.-S."/>
            <person name="Charusanti P."/>
            <person name="Shaw S."/>
            <person name="Blin K."/>
            <person name="Weber T."/>
        </authorList>
    </citation>
    <scope>NUCLEOTIDE SEQUENCE</scope>
    <source>
        <strain evidence="7">NBC_01401</strain>
    </source>
</reference>
<dbReference type="InterPro" id="IPR016160">
    <property type="entry name" value="Ald_DH_CS_CYS"/>
</dbReference>
<evidence type="ECO:0000256" key="1">
    <source>
        <dbReference type="ARBA" id="ARBA00009986"/>
    </source>
</evidence>
<sequence>MSGLLQFDAGPAPASLSGGELRVREPATGLPLAVVPLAAEADVHVAVAAARLTQPGWAAAPPVGRATVLRRAAAALERHREEVANWLVREGGAIRGKAEHEVGAALDELWEAAALPTRPHGSLLAAEPGQESVGRRVPLGVVGVISPWNVPLLLAMRAVAPALALGNAVVLKPDVHTPVSGGHVIARLFEEAGLPDGVLHVLPGDAGPGQALVEHPDVSMIDFTGSTAVGRRIGAAAGGALKRVSLELGGNNALIVLDDADLEAAASAGASSSFFHQGQICMAAGRHLIHRSVAGRYLDLLAEKARKLRVGDPFREEVDLGPVIDERQLDRIDRIVRDSTSAGAEVVAGGSRRGPFYEPTVLSGVTPGMPAFTEEIFGPVAPVTVFADDEEAVELANHTEYGLSAAVQTGSTRRGRAIAERLRTGTVHINDQTINDAAHVPFGGRGASGNGSRHGSAHSWDTYTQWQWLTVRETPARCPF</sequence>
<dbReference type="PANTHER" id="PTHR42986:SF1">
    <property type="entry name" value="BENZALDEHYDE DEHYDROGENASE YFMT"/>
    <property type="match status" value="1"/>
</dbReference>
<dbReference type="SUPFAM" id="SSF53720">
    <property type="entry name" value="ALDH-like"/>
    <property type="match status" value="1"/>
</dbReference>
<gene>
    <name evidence="7" type="ORF">OG626_20005</name>
</gene>
<evidence type="ECO:0000256" key="5">
    <source>
        <dbReference type="RuleBase" id="RU003345"/>
    </source>
</evidence>
<dbReference type="PROSITE" id="PS00687">
    <property type="entry name" value="ALDEHYDE_DEHYDR_GLU"/>
    <property type="match status" value="1"/>
</dbReference>
<dbReference type="InterPro" id="IPR015590">
    <property type="entry name" value="Aldehyde_DH_dom"/>
</dbReference>
<evidence type="ECO:0000259" key="6">
    <source>
        <dbReference type="Pfam" id="PF00171"/>
    </source>
</evidence>
<comment type="similarity">
    <text evidence="1 5">Belongs to the aldehyde dehydrogenase family.</text>
</comment>
<dbReference type="InterPro" id="IPR029510">
    <property type="entry name" value="Ald_DH_CS_GLU"/>
</dbReference>
<dbReference type="FunFam" id="3.40.605.10:FF:000007">
    <property type="entry name" value="NAD/NADP-dependent betaine aldehyde dehydrogenase"/>
    <property type="match status" value="1"/>
</dbReference>
<accession>A0AAU3GVQ4</accession>
<dbReference type="InterPro" id="IPR016161">
    <property type="entry name" value="Ald_DH/histidinol_DH"/>
</dbReference>
<dbReference type="Pfam" id="PF00171">
    <property type="entry name" value="Aldedh"/>
    <property type="match status" value="1"/>
</dbReference>
<feature type="domain" description="Aldehyde dehydrogenase" evidence="6">
    <location>
        <begin position="19"/>
        <end position="468"/>
    </location>
</feature>
<name>A0AAU3GVQ4_9ACTN</name>
<evidence type="ECO:0000256" key="4">
    <source>
        <dbReference type="PROSITE-ProRule" id="PRU10007"/>
    </source>
</evidence>
<evidence type="ECO:0000313" key="7">
    <source>
        <dbReference type="EMBL" id="WTY97020.1"/>
    </source>
</evidence>
<dbReference type="CDD" id="cd07152">
    <property type="entry name" value="ALDH_BenzADH"/>
    <property type="match status" value="1"/>
</dbReference>
<dbReference type="PROSITE" id="PS00070">
    <property type="entry name" value="ALDEHYDE_DEHYDR_CYS"/>
    <property type="match status" value="1"/>
</dbReference>
<dbReference type="EMBL" id="CP109535">
    <property type="protein sequence ID" value="WTY97020.1"/>
    <property type="molecule type" value="Genomic_DNA"/>
</dbReference>
<evidence type="ECO:0000256" key="2">
    <source>
        <dbReference type="ARBA" id="ARBA00023002"/>
    </source>
</evidence>
<protein>
    <submittedName>
        <fullName evidence="7">Benzaldehyde dehydrogenase</fullName>
    </submittedName>
</protein>
<dbReference type="Gene3D" id="3.40.309.10">
    <property type="entry name" value="Aldehyde Dehydrogenase, Chain A, domain 2"/>
    <property type="match status" value="1"/>
</dbReference>
<dbReference type="InterPro" id="IPR016163">
    <property type="entry name" value="Ald_DH_C"/>
</dbReference>
<keyword evidence="3" id="KW-0520">NAD</keyword>